<dbReference type="Proteomes" id="UP000824238">
    <property type="component" value="Unassembled WGS sequence"/>
</dbReference>
<reference evidence="1" key="1">
    <citation type="submission" date="2020-10" db="EMBL/GenBank/DDBJ databases">
        <authorList>
            <person name="Gilroy R."/>
        </authorList>
    </citation>
    <scope>NUCLEOTIDE SEQUENCE</scope>
    <source>
        <strain evidence="1">ChiGjej3B3-7149</strain>
    </source>
</reference>
<gene>
    <name evidence="1" type="ORF">IAD36_08035</name>
</gene>
<proteinExistence type="predicted"/>
<protein>
    <submittedName>
        <fullName evidence="1">Uncharacterized protein</fullName>
    </submittedName>
</protein>
<accession>A0A9D1J030</accession>
<sequence length="108" mass="11589">MATKIKQGDAYALPIQIRLNGELIGVEDVEAAEFCLGDGLRKLYPGDVSYEAGDNTFYLPLTQSDTFSFPANGSVSLDIRVKFTGGDVIGVLRPETLAVYDAASEVVL</sequence>
<dbReference type="AlphaFoldDB" id="A0A9D1J030"/>
<comment type="caution">
    <text evidence="1">The sequence shown here is derived from an EMBL/GenBank/DDBJ whole genome shotgun (WGS) entry which is preliminary data.</text>
</comment>
<evidence type="ECO:0000313" key="2">
    <source>
        <dbReference type="Proteomes" id="UP000824238"/>
    </source>
</evidence>
<evidence type="ECO:0000313" key="1">
    <source>
        <dbReference type="EMBL" id="HIR55524.1"/>
    </source>
</evidence>
<name>A0A9D1J030_9FIRM</name>
<reference evidence="1" key="2">
    <citation type="journal article" date="2021" name="PeerJ">
        <title>Extensive microbial diversity within the chicken gut microbiome revealed by metagenomics and culture.</title>
        <authorList>
            <person name="Gilroy R."/>
            <person name="Ravi A."/>
            <person name="Getino M."/>
            <person name="Pursley I."/>
            <person name="Horton D.L."/>
            <person name="Alikhan N.F."/>
            <person name="Baker D."/>
            <person name="Gharbi K."/>
            <person name="Hall N."/>
            <person name="Watson M."/>
            <person name="Adriaenssens E.M."/>
            <person name="Foster-Nyarko E."/>
            <person name="Jarju S."/>
            <person name="Secka A."/>
            <person name="Antonio M."/>
            <person name="Oren A."/>
            <person name="Chaudhuri R.R."/>
            <person name="La Ragione R."/>
            <person name="Hildebrand F."/>
            <person name="Pallen M.J."/>
        </authorList>
    </citation>
    <scope>NUCLEOTIDE SEQUENCE</scope>
    <source>
        <strain evidence="1">ChiGjej3B3-7149</strain>
    </source>
</reference>
<dbReference type="EMBL" id="DVHH01000193">
    <property type="protein sequence ID" value="HIR55524.1"/>
    <property type="molecule type" value="Genomic_DNA"/>
</dbReference>
<organism evidence="1 2">
    <name type="scientific">Candidatus Scatomorpha intestinigallinarum</name>
    <dbReference type="NCBI Taxonomy" id="2840923"/>
    <lineage>
        <taxon>Bacteria</taxon>
        <taxon>Bacillati</taxon>
        <taxon>Bacillota</taxon>
        <taxon>Clostridia</taxon>
        <taxon>Eubacteriales</taxon>
        <taxon>Candidatus Scatomorpha</taxon>
    </lineage>
</organism>